<dbReference type="Proteomes" id="UP000070544">
    <property type="component" value="Unassembled WGS sequence"/>
</dbReference>
<dbReference type="EMBL" id="KQ965759">
    <property type="protein sequence ID" value="KXS15803.1"/>
    <property type="molecule type" value="Genomic_DNA"/>
</dbReference>
<evidence type="ECO:0000313" key="1">
    <source>
        <dbReference type="EMBL" id="KXS15803.1"/>
    </source>
</evidence>
<dbReference type="AlphaFoldDB" id="A0A139AHB6"/>
<sequence>MEIVQYMHSILIHTLSPSSHRIGHPSGRSVDQLVSSQASLFCDTIPLSAVLRREIGPLIPSVTTSLSLQFYKPFPPDTFDRMDACWGGGWVPETGEDGFGCGDQGVLRAGCGDKWPISRLEHGQAKKKAKL</sequence>
<protein>
    <submittedName>
        <fullName evidence="1">Uncharacterized protein</fullName>
    </submittedName>
</protein>
<proteinExistence type="predicted"/>
<keyword evidence="2" id="KW-1185">Reference proteome</keyword>
<gene>
    <name evidence="1" type="ORF">M427DRAFT_56372</name>
</gene>
<accession>A0A139AHB6</accession>
<evidence type="ECO:0000313" key="2">
    <source>
        <dbReference type="Proteomes" id="UP000070544"/>
    </source>
</evidence>
<name>A0A139AHB6_GONPJ</name>
<organism evidence="1 2">
    <name type="scientific">Gonapodya prolifera (strain JEL478)</name>
    <name type="common">Monoblepharis prolifera</name>
    <dbReference type="NCBI Taxonomy" id="1344416"/>
    <lineage>
        <taxon>Eukaryota</taxon>
        <taxon>Fungi</taxon>
        <taxon>Fungi incertae sedis</taxon>
        <taxon>Chytridiomycota</taxon>
        <taxon>Chytridiomycota incertae sedis</taxon>
        <taxon>Monoblepharidomycetes</taxon>
        <taxon>Monoblepharidales</taxon>
        <taxon>Gonapodyaceae</taxon>
        <taxon>Gonapodya</taxon>
    </lineage>
</organism>
<reference evidence="1 2" key="1">
    <citation type="journal article" date="2015" name="Genome Biol. Evol.">
        <title>Phylogenomic analyses indicate that early fungi evolved digesting cell walls of algal ancestors of land plants.</title>
        <authorList>
            <person name="Chang Y."/>
            <person name="Wang S."/>
            <person name="Sekimoto S."/>
            <person name="Aerts A.L."/>
            <person name="Choi C."/>
            <person name="Clum A."/>
            <person name="LaButti K.M."/>
            <person name="Lindquist E.A."/>
            <person name="Yee Ngan C."/>
            <person name="Ohm R.A."/>
            <person name="Salamov A.A."/>
            <person name="Grigoriev I.V."/>
            <person name="Spatafora J.W."/>
            <person name="Berbee M.L."/>
        </authorList>
    </citation>
    <scope>NUCLEOTIDE SEQUENCE [LARGE SCALE GENOMIC DNA]</scope>
    <source>
        <strain evidence="1 2">JEL478</strain>
    </source>
</reference>